<keyword evidence="1" id="KW-0223">Dioxygenase</keyword>
<dbReference type="PANTHER" id="PTHR20883">
    <property type="entry name" value="PHYTANOYL-COA DIOXYGENASE DOMAIN CONTAINING 1"/>
    <property type="match status" value="1"/>
</dbReference>
<dbReference type="SUPFAM" id="SSF51197">
    <property type="entry name" value="Clavaminate synthase-like"/>
    <property type="match status" value="1"/>
</dbReference>
<dbReference type="EMBL" id="POTW01000037">
    <property type="protein sequence ID" value="PZF82494.1"/>
    <property type="molecule type" value="Genomic_DNA"/>
</dbReference>
<dbReference type="GO" id="GO:0016706">
    <property type="term" value="F:2-oxoglutarate-dependent dioxygenase activity"/>
    <property type="evidence" value="ECO:0007669"/>
    <property type="project" value="UniProtKB-ARBA"/>
</dbReference>
<organism evidence="1 2">
    <name type="scientific">Jiangella anatolica</name>
    <dbReference type="NCBI Taxonomy" id="2670374"/>
    <lineage>
        <taxon>Bacteria</taxon>
        <taxon>Bacillati</taxon>
        <taxon>Actinomycetota</taxon>
        <taxon>Actinomycetes</taxon>
        <taxon>Jiangellales</taxon>
        <taxon>Jiangellaceae</taxon>
        <taxon>Jiangella</taxon>
    </lineage>
</organism>
<evidence type="ECO:0000313" key="1">
    <source>
        <dbReference type="EMBL" id="PZF82494.1"/>
    </source>
</evidence>
<sequence length="252" mass="28752">MTETLTPADVAFFRENGYLLPGRQLLSEERLTRLEQIFNEHLADKGDKLSDELDTPHYRDDRLLDFLLSDEVLDWIEPLVGPDIALWSSHFISKDPFTGRATPWHEDSAFWKGRFDDYDNIVTIWLALEDGSFKENGCMRVIPGSHLNGGFSENYEPTDMTEQTFHAGLAGVDEDRAVYFELGRGEFSMHDGRIVHGARANTSAIRRTGYTMRYFPSSVKMQDVPQNEGWKIWLARGRDLAGNDYANVPARA</sequence>
<gene>
    <name evidence="1" type="ORF">C1I92_16345</name>
</gene>
<evidence type="ECO:0000313" key="2">
    <source>
        <dbReference type="Proteomes" id="UP000248764"/>
    </source>
</evidence>
<dbReference type="Pfam" id="PF05721">
    <property type="entry name" value="PhyH"/>
    <property type="match status" value="1"/>
</dbReference>
<dbReference type="InterPro" id="IPR008775">
    <property type="entry name" value="Phytyl_CoA_dOase-like"/>
</dbReference>
<accession>A0A2W2BQ63</accession>
<proteinExistence type="predicted"/>
<reference evidence="1 2" key="1">
    <citation type="submission" date="2018-01" db="EMBL/GenBank/DDBJ databases">
        <title>Draft genome sequence of Jiangella sp. GTF31.</title>
        <authorList>
            <person name="Sahin N."/>
            <person name="Ay H."/>
            <person name="Saygin H."/>
        </authorList>
    </citation>
    <scope>NUCLEOTIDE SEQUENCE [LARGE SCALE GENOMIC DNA]</scope>
    <source>
        <strain evidence="1 2">GTF31</strain>
    </source>
</reference>
<dbReference type="RefSeq" id="WP_111255714.1">
    <property type="nucleotide sequence ID" value="NZ_POTW01000037.1"/>
</dbReference>
<name>A0A2W2BQ63_9ACTN</name>
<dbReference type="GO" id="GO:0005506">
    <property type="term" value="F:iron ion binding"/>
    <property type="evidence" value="ECO:0007669"/>
    <property type="project" value="UniProtKB-ARBA"/>
</dbReference>
<dbReference type="Proteomes" id="UP000248764">
    <property type="component" value="Unassembled WGS sequence"/>
</dbReference>
<keyword evidence="2" id="KW-1185">Reference proteome</keyword>
<dbReference type="Gene3D" id="2.60.120.620">
    <property type="entry name" value="q2cbj1_9rhob like domain"/>
    <property type="match status" value="1"/>
</dbReference>
<dbReference type="PANTHER" id="PTHR20883:SF46">
    <property type="entry name" value="PHYTANOYL-COA HYDROXYLASE"/>
    <property type="match status" value="1"/>
</dbReference>
<keyword evidence="1" id="KW-0560">Oxidoreductase</keyword>
<protein>
    <submittedName>
        <fullName evidence="1">Phytanoyl-CoA dioxygenase family protein</fullName>
    </submittedName>
</protein>
<comment type="caution">
    <text evidence="1">The sequence shown here is derived from an EMBL/GenBank/DDBJ whole genome shotgun (WGS) entry which is preliminary data.</text>
</comment>
<dbReference type="AlphaFoldDB" id="A0A2W2BQ63"/>